<evidence type="ECO:0000256" key="6">
    <source>
        <dbReference type="ARBA" id="ARBA00038170"/>
    </source>
</evidence>
<name>A0A2V3IJ73_9FLOR</name>
<comment type="similarity">
    <text evidence="6">Belongs to the sirtuin family. Class IV subfamily.</text>
</comment>
<dbReference type="PANTHER" id="PTHR11085">
    <property type="entry name" value="NAD-DEPENDENT PROTEIN DEACYLASE SIRTUIN-5, MITOCHONDRIAL-RELATED"/>
    <property type="match status" value="1"/>
</dbReference>
<protein>
    <recommendedName>
        <fullName evidence="1">protein acetyllysine N-acetyltransferase</fullName>
        <ecNumber evidence="1">2.3.1.286</ecNumber>
    </recommendedName>
</protein>
<evidence type="ECO:0000256" key="4">
    <source>
        <dbReference type="ARBA" id="ARBA00022833"/>
    </source>
</evidence>
<evidence type="ECO:0000313" key="9">
    <source>
        <dbReference type="EMBL" id="PXF42083.1"/>
    </source>
</evidence>
<dbReference type="Proteomes" id="UP000247409">
    <property type="component" value="Unassembled WGS sequence"/>
</dbReference>
<dbReference type="InterPro" id="IPR029035">
    <property type="entry name" value="DHS-like_NAD/FAD-binding_dom"/>
</dbReference>
<evidence type="ECO:0000256" key="5">
    <source>
        <dbReference type="ARBA" id="ARBA00023027"/>
    </source>
</evidence>
<keyword evidence="4 7" id="KW-0862">Zinc</keyword>
<evidence type="ECO:0000256" key="1">
    <source>
        <dbReference type="ARBA" id="ARBA00012928"/>
    </source>
</evidence>
<feature type="binding site" evidence="7">
    <location>
        <position position="46"/>
    </location>
    <ligand>
        <name>Zn(2+)</name>
        <dbReference type="ChEBI" id="CHEBI:29105"/>
    </ligand>
</feature>
<dbReference type="GO" id="GO:0005634">
    <property type="term" value="C:nucleus"/>
    <property type="evidence" value="ECO:0007669"/>
    <property type="project" value="TreeGrafter"/>
</dbReference>
<dbReference type="InterPro" id="IPR003000">
    <property type="entry name" value="Sirtuin"/>
</dbReference>
<feature type="binding site" evidence="7">
    <location>
        <position position="49"/>
    </location>
    <ligand>
        <name>Zn(2+)</name>
        <dbReference type="ChEBI" id="CHEBI:29105"/>
    </ligand>
</feature>
<dbReference type="InterPro" id="IPR026590">
    <property type="entry name" value="Ssirtuin_cat_dom"/>
</dbReference>
<accession>A0A2V3IJ73</accession>
<evidence type="ECO:0000313" key="10">
    <source>
        <dbReference type="Proteomes" id="UP000247409"/>
    </source>
</evidence>
<dbReference type="GO" id="GO:0046872">
    <property type="term" value="F:metal ion binding"/>
    <property type="evidence" value="ECO:0007669"/>
    <property type="project" value="UniProtKB-KW"/>
</dbReference>
<dbReference type="GO" id="GO:0000122">
    <property type="term" value="P:negative regulation of transcription by RNA polymerase II"/>
    <property type="evidence" value="ECO:0007669"/>
    <property type="project" value="TreeGrafter"/>
</dbReference>
<organism evidence="9 10">
    <name type="scientific">Gracilariopsis chorda</name>
    <dbReference type="NCBI Taxonomy" id="448386"/>
    <lineage>
        <taxon>Eukaryota</taxon>
        <taxon>Rhodophyta</taxon>
        <taxon>Florideophyceae</taxon>
        <taxon>Rhodymeniophycidae</taxon>
        <taxon>Gracilariales</taxon>
        <taxon>Gracilariaceae</taxon>
        <taxon>Gracilariopsis</taxon>
    </lineage>
</organism>
<evidence type="ECO:0000256" key="7">
    <source>
        <dbReference type="PROSITE-ProRule" id="PRU00236"/>
    </source>
</evidence>
<dbReference type="GO" id="GO:0017136">
    <property type="term" value="F:histone deacetylase activity, NAD-dependent"/>
    <property type="evidence" value="ECO:0007669"/>
    <property type="project" value="TreeGrafter"/>
</dbReference>
<keyword evidence="2" id="KW-0808">Transferase</keyword>
<dbReference type="PROSITE" id="PS50305">
    <property type="entry name" value="SIRTUIN"/>
    <property type="match status" value="1"/>
</dbReference>
<evidence type="ECO:0000256" key="2">
    <source>
        <dbReference type="ARBA" id="ARBA00022679"/>
    </source>
</evidence>
<dbReference type="InterPro" id="IPR050134">
    <property type="entry name" value="NAD-dep_sirtuin_deacylases"/>
</dbReference>
<dbReference type="Gene3D" id="3.40.50.1220">
    <property type="entry name" value="TPP-binding domain"/>
    <property type="match status" value="1"/>
</dbReference>
<dbReference type="EC" id="2.3.1.286" evidence="1"/>
<dbReference type="AlphaFoldDB" id="A0A2V3IJ73"/>
<comment type="caution">
    <text evidence="9">The sequence shown here is derived from an EMBL/GenBank/DDBJ whole genome shotgun (WGS) entry which is preliminary data.</text>
</comment>
<feature type="binding site" evidence="7">
    <location>
        <position position="73"/>
    </location>
    <ligand>
        <name>Zn(2+)</name>
        <dbReference type="ChEBI" id="CHEBI:29105"/>
    </ligand>
</feature>
<dbReference type="OrthoDB" id="424302at2759"/>
<sequence>MALLALHNASRVHYVISQNVDGLHLRSGLPRGALSELHGNLFVEWCPRCRRENMLHTQTESVGMKPTGTTCHCGTPMTDKALDWDDVLPEPDFQLANTHSASADLNIVVGTSCQMEPARSLPFRAKHGKNSRAIVNLSHTDFDHRFGICIRARSDTVFAIVAAELAVSIPPYEKLTNLILSVTWVHRGVQCNVFPKQSSAPERLRVRYRCVGAQAHHAEWTHPLSSFPFQHTLRTEGRHIEAQLTCGREKVLLAAVAVPNKATQTEARIVVERKEWMQHSSNTIQQLKERIKQQQHTPINPLTLSTGLSRVRVVGGVYAVCVRNKYGAVKISSLTTSSTASPHTNFGSALLPLSSDQHLLCHLFIIQTRRSTYRTASTGNNVSEGLCWKTPAG</sequence>
<dbReference type="EMBL" id="NBIV01000177">
    <property type="protein sequence ID" value="PXF42083.1"/>
    <property type="molecule type" value="Genomic_DNA"/>
</dbReference>
<dbReference type="Gene3D" id="2.20.28.200">
    <property type="match status" value="1"/>
</dbReference>
<dbReference type="SUPFAM" id="SSF52467">
    <property type="entry name" value="DHS-like NAD/FAD-binding domain"/>
    <property type="match status" value="1"/>
</dbReference>
<reference evidence="9 10" key="1">
    <citation type="journal article" date="2018" name="Mol. Biol. Evol.">
        <title>Analysis of the draft genome of the red seaweed Gracilariopsis chorda provides insights into genome size evolution in Rhodophyta.</title>
        <authorList>
            <person name="Lee J."/>
            <person name="Yang E.C."/>
            <person name="Graf L."/>
            <person name="Yang J.H."/>
            <person name="Qiu H."/>
            <person name="Zel Zion U."/>
            <person name="Chan C.X."/>
            <person name="Stephens T.G."/>
            <person name="Weber A.P.M."/>
            <person name="Boo G.H."/>
            <person name="Boo S.M."/>
            <person name="Kim K.M."/>
            <person name="Shin Y."/>
            <person name="Jung M."/>
            <person name="Lee S.J."/>
            <person name="Yim H.S."/>
            <person name="Lee J.H."/>
            <person name="Bhattacharya D."/>
            <person name="Yoon H.S."/>
        </authorList>
    </citation>
    <scope>NUCLEOTIDE SEQUENCE [LARGE SCALE GENOMIC DNA]</scope>
    <source>
        <strain evidence="9 10">SKKU-2015</strain>
        <tissue evidence="9">Whole body</tissue>
    </source>
</reference>
<dbReference type="STRING" id="448386.A0A2V3IJ73"/>
<keyword evidence="10" id="KW-1185">Reference proteome</keyword>
<proteinExistence type="inferred from homology"/>
<keyword evidence="3 7" id="KW-0479">Metal-binding</keyword>
<dbReference type="Pfam" id="PF02146">
    <property type="entry name" value="SIR2"/>
    <property type="match status" value="1"/>
</dbReference>
<feature type="binding site" evidence="7">
    <location>
        <position position="71"/>
    </location>
    <ligand>
        <name>Zn(2+)</name>
        <dbReference type="ChEBI" id="CHEBI:29105"/>
    </ligand>
</feature>
<evidence type="ECO:0000259" key="8">
    <source>
        <dbReference type="PROSITE" id="PS50305"/>
    </source>
</evidence>
<dbReference type="GO" id="GO:0003714">
    <property type="term" value="F:transcription corepressor activity"/>
    <property type="evidence" value="ECO:0007669"/>
    <property type="project" value="TreeGrafter"/>
</dbReference>
<feature type="active site" description="Proton acceptor" evidence="7">
    <location>
        <position position="38"/>
    </location>
</feature>
<evidence type="ECO:0000256" key="3">
    <source>
        <dbReference type="ARBA" id="ARBA00022723"/>
    </source>
</evidence>
<dbReference type="PANTHER" id="PTHR11085:SF12">
    <property type="entry name" value="NAD-DEPENDENT PROTEIN DEACYLASE SIRTUIN-6"/>
    <property type="match status" value="1"/>
</dbReference>
<keyword evidence="5" id="KW-0520">NAD</keyword>
<gene>
    <name evidence="9" type="ORF">BWQ96_08189</name>
</gene>
<feature type="domain" description="Deacetylase sirtuin-type" evidence="8">
    <location>
        <begin position="1"/>
        <end position="181"/>
    </location>
</feature>
<dbReference type="GO" id="GO:0070403">
    <property type="term" value="F:NAD+ binding"/>
    <property type="evidence" value="ECO:0007669"/>
    <property type="project" value="InterPro"/>
</dbReference>